<dbReference type="AlphaFoldDB" id="A0AAV9ZBV2"/>
<keyword evidence="2" id="KW-1185">Reference proteome</keyword>
<reference evidence="1 2" key="1">
    <citation type="journal article" date="2024" name="J Genomics">
        <title>Draft genome sequencing and assembly of Favolaschia claudopus CIRM-BRFM 2984 isolated from oak limbs.</title>
        <authorList>
            <person name="Navarro D."/>
            <person name="Drula E."/>
            <person name="Chaduli D."/>
            <person name="Cazenave R."/>
            <person name="Ahrendt S."/>
            <person name="Wang J."/>
            <person name="Lipzen A."/>
            <person name="Daum C."/>
            <person name="Barry K."/>
            <person name="Grigoriev I.V."/>
            <person name="Favel A."/>
            <person name="Rosso M.N."/>
            <person name="Martin F."/>
        </authorList>
    </citation>
    <scope>NUCLEOTIDE SEQUENCE [LARGE SCALE GENOMIC DNA]</scope>
    <source>
        <strain evidence="1 2">CIRM-BRFM 2984</strain>
    </source>
</reference>
<dbReference type="EMBL" id="JAWWNJ010000171">
    <property type="protein sequence ID" value="KAK6977155.1"/>
    <property type="molecule type" value="Genomic_DNA"/>
</dbReference>
<gene>
    <name evidence="1" type="ORF">R3P38DRAFT_3125545</name>
</gene>
<dbReference type="Proteomes" id="UP001362999">
    <property type="component" value="Unassembled WGS sequence"/>
</dbReference>
<evidence type="ECO:0000313" key="2">
    <source>
        <dbReference type="Proteomes" id="UP001362999"/>
    </source>
</evidence>
<organism evidence="1 2">
    <name type="scientific">Favolaschia claudopus</name>
    <dbReference type="NCBI Taxonomy" id="2862362"/>
    <lineage>
        <taxon>Eukaryota</taxon>
        <taxon>Fungi</taxon>
        <taxon>Dikarya</taxon>
        <taxon>Basidiomycota</taxon>
        <taxon>Agaricomycotina</taxon>
        <taxon>Agaricomycetes</taxon>
        <taxon>Agaricomycetidae</taxon>
        <taxon>Agaricales</taxon>
        <taxon>Marasmiineae</taxon>
        <taxon>Mycenaceae</taxon>
        <taxon>Favolaschia</taxon>
    </lineage>
</organism>
<proteinExistence type="predicted"/>
<evidence type="ECO:0000313" key="1">
    <source>
        <dbReference type="EMBL" id="KAK6977155.1"/>
    </source>
</evidence>
<protein>
    <submittedName>
        <fullName evidence="1">Uncharacterized protein</fullName>
    </submittedName>
</protein>
<comment type="caution">
    <text evidence="1">The sequence shown here is derived from an EMBL/GenBank/DDBJ whole genome shotgun (WGS) entry which is preliminary data.</text>
</comment>
<name>A0AAV9ZBV2_9AGAR</name>
<accession>A0AAV9ZBV2</accession>
<sequence length="346" mass="39878">MNRRPLLRRALQRYRWAAPRSMPGLHRGGAGVGYFNPSRGLKTAENRGNLAQREWDWWNDMDSSSFIRISTLDPLKLTAADEVLPRFTNSAPLHVFFDKIYPDVYLYYRRPGGRFPWWKVEGRTKGFLYYHCPPGYSPFSSSIRMRLVDGLPTPTAFRRGRDLSFENGLPWQLMASQIAVYDIYEGVRKKLVADGLWTVEDHKCVFEAWKNRRILFPDRTLFSLDQEFPLTLDSDLNLTMAGKGEHRNFRHRLLSTLDKEVNWAFSGETIARFERSPLPKHASSPGVCIRILRALSPIERLIETYPGPLPTPGELLQTTNRSGHSCVWTFSLTNNPNSKALELLMD</sequence>